<feature type="region of interest" description="Disordered" evidence="1">
    <location>
        <begin position="112"/>
        <end position="159"/>
    </location>
</feature>
<dbReference type="Proteomes" id="UP000050761">
    <property type="component" value="Unassembled WGS sequence"/>
</dbReference>
<proteinExistence type="predicted"/>
<dbReference type="OrthoDB" id="10067343at2759"/>
<feature type="compositionally biased region" description="Basic and acidic residues" evidence="1">
    <location>
        <begin position="132"/>
        <end position="151"/>
    </location>
</feature>
<evidence type="ECO:0000256" key="1">
    <source>
        <dbReference type="SAM" id="MobiDB-lite"/>
    </source>
</evidence>
<gene>
    <name evidence="2" type="ORF">HPBE_LOCUS24184</name>
</gene>
<dbReference type="EMBL" id="UZAH01035965">
    <property type="protein sequence ID" value="VDP43354.1"/>
    <property type="molecule type" value="Genomic_DNA"/>
</dbReference>
<organism evidence="3 4">
    <name type="scientific">Heligmosomoides polygyrus</name>
    <name type="common">Parasitic roundworm</name>
    <dbReference type="NCBI Taxonomy" id="6339"/>
    <lineage>
        <taxon>Eukaryota</taxon>
        <taxon>Metazoa</taxon>
        <taxon>Ecdysozoa</taxon>
        <taxon>Nematoda</taxon>
        <taxon>Chromadorea</taxon>
        <taxon>Rhabditida</taxon>
        <taxon>Rhabditina</taxon>
        <taxon>Rhabditomorpha</taxon>
        <taxon>Strongyloidea</taxon>
        <taxon>Heligmosomidae</taxon>
        <taxon>Heligmosomoides</taxon>
    </lineage>
</organism>
<sequence>MIQLPTFPTTRHCSKSPTDISWSHLCDAYERCLIHMHKSLTSIARDAAFAYLAPGIKFVTSHDIRETSIRVYLKLYPRAREDFVEYLIKSDQLDEAARQLVIHVNEDMPVSDKGKTVHQLVTPEEEEEEREESGNEARDIAPSGKDKKKETAMTSDNEV</sequence>
<accession>A0A3P8EFA2</accession>
<accession>A0A183GNB5</accession>
<evidence type="ECO:0000313" key="4">
    <source>
        <dbReference type="WBParaSite" id="HPBE_0002418501-mRNA-1"/>
    </source>
</evidence>
<reference evidence="4" key="2">
    <citation type="submission" date="2019-09" db="UniProtKB">
        <authorList>
            <consortium name="WormBaseParasite"/>
        </authorList>
    </citation>
    <scope>IDENTIFICATION</scope>
</reference>
<name>A0A183GNB5_HELPZ</name>
<keyword evidence="3" id="KW-1185">Reference proteome</keyword>
<reference evidence="2 3" key="1">
    <citation type="submission" date="2018-11" db="EMBL/GenBank/DDBJ databases">
        <authorList>
            <consortium name="Pathogen Informatics"/>
        </authorList>
    </citation>
    <scope>NUCLEOTIDE SEQUENCE [LARGE SCALE GENOMIC DNA]</scope>
</reference>
<dbReference type="WBParaSite" id="HPBE_0002418501-mRNA-1">
    <property type="protein sequence ID" value="HPBE_0002418501-mRNA-1"/>
    <property type="gene ID" value="HPBE_0002418501"/>
</dbReference>
<dbReference type="AlphaFoldDB" id="A0A183GNB5"/>
<protein>
    <submittedName>
        <fullName evidence="4">CUE domain-containing protein</fullName>
    </submittedName>
</protein>
<evidence type="ECO:0000313" key="3">
    <source>
        <dbReference type="Proteomes" id="UP000050761"/>
    </source>
</evidence>
<evidence type="ECO:0000313" key="2">
    <source>
        <dbReference type="EMBL" id="VDP43354.1"/>
    </source>
</evidence>